<dbReference type="Proteomes" id="UP000501427">
    <property type="component" value="Chromosome"/>
</dbReference>
<dbReference type="InterPro" id="IPR029045">
    <property type="entry name" value="ClpP/crotonase-like_dom_sf"/>
</dbReference>
<dbReference type="Pfam" id="PF00378">
    <property type="entry name" value="ECH_1"/>
    <property type="match status" value="1"/>
</dbReference>
<dbReference type="PANTHER" id="PTHR43684">
    <property type="match status" value="1"/>
</dbReference>
<dbReference type="InterPro" id="IPR051053">
    <property type="entry name" value="ECH/Chromodomain_protein"/>
</dbReference>
<organism evidence="4 5">
    <name type="scientific">Aeromonas media</name>
    <dbReference type="NCBI Taxonomy" id="651"/>
    <lineage>
        <taxon>Bacteria</taxon>
        <taxon>Pseudomonadati</taxon>
        <taxon>Pseudomonadota</taxon>
        <taxon>Gammaproteobacteria</taxon>
        <taxon>Aeromonadales</taxon>
        <taxon>Aeromonadaceae</taxon>
        <taxon>Aeromonas</taxon>
    </lineage>
</organism>
<evidence type="ECO:0000256" key="3">
    <source>
        <dbReference type="ARBA" id="ARBA00023235"/>
    </source>
</evidence>
<comment type="subcellular location">
    <subcellularLocation>
        <location evidence="1">Peroxisome</location>
    </subcellularLocation>
</comment>
<evidence type="ECO:0000256" key="1">
    <source>
        <dbReference type="ARBA" id="ARBA00004275"/>
    </source>
</evidence>
<dbReference type="GO" id="GO:0004165">
    <property type="term" value="F:delta(3)-delta(2)-enoyl-CoA isomerase activity"/>
    <property type="evidence" value="ECO:0007669"/>
    <property type="project" value="UniProtKB-ARBA"/>
</dbReference>
<dbReference type="CDD" id="cd06558">
    <property type="entry name" value="crotonase-like"/>
    <property type="match status" value="1"/>
</dbReference>
<dbReference type="AlphaFoldDB" id="A0A6M4Y635"/>
<protein>
    <submittedName>
        <fullName evidence="4">Enoyl-CoA hydratase</fullName>
    </submittedName>
</protein>
<sequence>MAAPEHKDSDMALTILAEQQDGLLLLTLNRPDKRNALNTEMYLALTLAFQQAALDESVHVMLLQGQQECFTAGNDLADFMGKSSLEADDPILQFLHTLADFPKPVIAAVGGPAVGIGTTLLLHCDLVYLGENARLQLPFVELGLVPEFASSLLLPRAVGHLKAAELLLLAEAIDAGEALRLGLANRVLAVEELLPFARAQGVKLAAKPPKALQKSKALLKQELRQAVHFVIDLEARAFSLALQGEEAQSRIARRLGRTTAS</sequence>
<accession>A0A6M4Y635</accession>
<dbReference type="Gene3D" id="3.90.226.10">
    <property type="entry name" value="2-enoyl-CoA Hydratase, Chain A, domain 1"/>
    <property type="match status" value="1"/>
</dbReference>
<proteinExistence type="predicted"/>
<evidence type="ECO:0000313" key="5">
    <source>
        <dbReference type="Proteomes" id="UP000501427"/>
    </source>
</evidence>
<evidence type="ECO:0000313" key="4">
    <source>
        <dbReference type="EMBL" id="QJT20694.1"/>
    </source>
</evidence>
<keyword evidence="2" id="KW-0576">Peroxisome</keyword>
<dbReference type="SUPFAM" id="SSF52096">
    <property type="entry name" value="ClpP/crotonase"/>
    <property type="match status" value="1"/>
</dbReference>
<keyword evidence="3" id="KW-0413">Isomerase</keyword>
<evidence type="ECO:0000256" key="2">
    <source>
        <dbReference type="ARBA" id="ARBA00023140"/>
    </source>
</evidence>
<dbReference type="EMBL" id="CP038441">
    <property type="protein sequence ID" value="QJT20694.1"/>
    <property type="molecule type" value="Genomic_DNA"/>
</dbReference>
<dbReference type="InterPro" id="IPR001753">
    <property type="entry name" value="Enoyl-CoA_hydra/iso"/>
</dbReference>
<reference evidence="4 5" key="1">
    <citation type="submission" date="2019-03" db="EMBL/GenBank/DDBJ databases">
        <title>Novel transposon Tn6433 accelerates the dissemination of tet(E) in Aeromonas from aerobic biofilm under oxytetracycline stress.</title>
        <authorList>
            <person name="Shi Y."/>
            <person name="Tian Z."/>
            <person name="Zhang Y."/>
            <person name="Zhang H."/>
            <person name="Yang M."/>
        </authorList>
    </citation>
    <scope>NUCLEOTIDE SEQUENCE [LARGE SCALE GENOMIC DNA]</scope>
    <source>
        <strain evidence="4 5">T0.1-19</strain>
    </source>
</reference>
<dbReference type="PANTHER" id="PTHR43684:SF1">
    <property type="entry name" value="ENOYL-COA DELTA ISOMERASE 2"/>
    <property type="match status" value="1"/>
</dbReference>
<gene>
    <name evidence="4" type="ORF">E4184_03870</name>
</gene>
<name>A0A6M4Y635_AERME</name>